<keyword evidence="1" id="KW-0227">DNA damage</keyword>
<feature type="region of interest" description="Disordered" evidence="3">
    <location>
        <begin position="189"/>
        <end position="220"/>
    </location>
</feature>
<feature type="region of interest" description="Disordered" evidence="3">
    <location>
        <begin position="378"/>
        <end position="399"/>
    </location>
</feature>
<protein>
    <recommendedName>
        <fullName evidence="6">UV-endonuclease UvdE</fullName>
    </recommendedName>
</protein>
<dbReference type="STRING" id="135208.A0A4Z0A8C9"/>
<proteinExistence type="predicted"/>
<evidence type="ECO:0000256" key="2">
    <source>
        <dbReference type="ARBA" id="ARBA00023204"/>
    </source>
</evidence>
<reference evidence="4 5" key="1">
    <citation type="submission" date="2019-02" db="EMBL/GenBank/DDBJ databases">
        <title>Genome sequencing of the rare red list fungi Hericium alpestre (H. flagellum).</title>
        <authorList>
            <person name="Buettner E."/>
            <person name="Kellner H."/>
        </authorList>
    </citation>
    <scope>NUCLEOTIDE SEQUENCE [LARGE SCALE GENOMIC DNA]</scope>
    <source>
        <strain evidence="4 5">DSM 108284</strain>
    </source>
</reference>
<evidence type="ECO:0000256" key="3">
    <source>
        <dbReference type="SAM" id="MobiDB-lite"/>
    </source>
</evidence>
<dbReference type="GO" id="GO:0005634">
    <property type="term" value="C:nucleus"/>
    <property type="evidence" value="ECO:0007669"/>
    <property type="project" value="TreeGrafter"/>
</dbReference>
<dbReference type="Proteomes" id="UP000298061">
    <property type="component" value="Unassembled WGS sequence"/>
</dbReference>
<dbReference type="AlphaFoldDB" id="A0A4Z0A8C9"/>
<dbReference type="OrthoDB" id="541883at2759"/>
<keyword evidence="5" id="KW-1185">Reference proteome</keyword>
<feature type="region of interest" description="Disordered" evidence="3">
    <location>
        <begin position="279"/>
        <end position="304"/>
    </location>
</feature>
<dbReference type="GO" id="GO:0004519">
    <property type="term" value="F:endonuclease activity"/>
    <property type="evidence" value="ECO:0007669"/>
    <property type="project" value="InterPro"/>
</dbReference>
<organism evidence="4 5">
    <name type="scientific">Hericium alpestre</name>
    <dbReference type="NCBI Taxonomy" id="135208"/>
    <lineage>
        <taxon>Eukaryota</taxon>
        <taxon>Fungi</taxon>
        <taxon>Dikarya</taxon>
        <taxon>Basidiomycota</taxon>
        <taxon>Agaricomycotina</taxon>
        <taxon>Agaricomycetes</taxon>
        <taxon>Russulales</taxon>
        <taxon>Hericiaceae</taxon>
        <taxon>Hericium</taxon>
    </lineage>
</organism>
<feature type="region of interest" description="Disordered" evidence="3">
    <location>
        <begin position="44"/>
        <end position="66"/>
    </location>
</feature>
<keyword evidence="2" id="KW-0234">DNA repair</keyword>
<comment type="caution">
    <text evidence="4">The sequence shown here is derived from an EMBL/GenBank/DDBJ whole genome shotgun (WGS) entry which is preliminary data.</text>
</comment>
<feature type="compositionally biased region" description="Basic residues" evidence="3">
    <location>
        <begin position="387"/>
        <end position="399"/>
    </location>
</feature>
<sequence length="399" mass="44482">MASDSVPNLGQIVTDEYPRDELTVQRRVSARLSAKVLETITLAPSGTPDMEEEGSALTELEDETEVKPKKKRRVVKNADPVIYDIPPVDILTTSYRGRLGYGVYGDKPATLARFKENYTSKLSDDIKARLVLENDEMCYNADDLLPICKELNIPIVFDYHHNWIYLTALRHPTPRAPHKNQRHLAPQRHQTQAAPVLPAPRRGNAHGAPRTRRAVQARCQPSSSSRARGWYWGPGPEKKKEWVDLMIEAKDKEQAVLQLHRTYELQDVIWENLRPEKADAMKPEPEEGSAVKGRRAKKKAAKETQADVGVDLAATLPPPGEEIAVEMEALTSPAIAKRNPRATKVSRAAAEASLAEARKGSHVDEEVEQATNNAIANIQRSIEADRRKGKLSKGKRNAS</sequence>
<evidence type="ECO:0008006" key="6">
    <source>
        <dbReference type="Google" id="ProtNLM"/>
    </source>
</evidence>
<dbReference type="PANTHER" id="PTHR31290:SF5">
    <property type="entry name" value="UV-DAMAGE ENDONUCLEASE"/>
    <property type="match status" value="1"/>
</dbReference>
<dbReference type="GO" id="GO:0006289">
    <property type="term" value="P:nucleotide-excision repair"/>
    <property type="evidence" value="ECO:0007669"/>
    <property type="project" value="InterPro"/>
</dbReference>
<evidence type="ECO:0000256" key="1">
    <source>
        <dbReference type="ARBA" id="ARBA00022763"/>
    </source>
</evidence>
<dbReference type="InterPro" id="IPR004601">
    <property type="entry name" value="UvdE"/>
</dbReference>
<feature type="compositionally biased region" description="Acidic residues" evidence="3">
    <location>
        <begin position="49"/>
        <end position="64"/>
    </location>
</feature>
<dbReference type="Pfam" id="PF03851">
    <property type="entry name" value="UvdE"/>
    <property type="match status" value="1"/>
</dbReference>
<accession>A0A4Z0A8C9</accession>
<dbReference type="EMBL" id="SFCI01000080">
    <property type="protein sequence ID" value="TFY82770.1"/>
    <property type="molecule type" value="Genomic_DNA"/>
</dbReference>
<evidence type="ECO:0000313" key="5">
    <source>
        <dbReference type="Proteomes" id="UP000298061"/>
    </source>
</evidence>
<dbReference type="Gene3D" id="3.20.20.150">
    <property type="entry name" value="Divalent-metal-dependent TIM barrel enzymes"/>
    <property type="match status" value="1"/>
</dbReference>
<dbReference type="GO" id="GO:0009411">
    <property type="term" value="P:response to UV"/>
    <property type="evidence" value="ECO:0007669"/>
    <property type="project" value="InterPro"/>
</dbReference>
<dbReference type="PANTHER" id="PTHR31290">
    <property type="entry name" value="UV-DAMAGE ENDONUCLEASE"/>
    <property type="match status" value="1"/>
</dbReference>
<dbReference type="GO" id="GO:0005739">
    <property type="term" value="C:mitochondrion"/>
    <property type="evidence" value="ECO:0007669"/>
    <property type="project" value="TreeGrafter"/>
</dbReference>
<dbReference type="GO" id="GO:0043504">
    <property type="term" value="P:mitochondrial DNA repair"/>
    <property type="evidence" value="ECO:0007669"/>
    <property type="project" value="TreeGrafter"/>
</dbReference>
<gene>
    <name evidence="4" type="ORF">EWM64_g1242</name>
</gene>
<name>A0A4Z0A8C9_9AGAM</name>
<evidence type="ECO:0000313" key="4">
    <source>
        <dbReference type="EMBL" id="TFY82770.1"/>
    </source>
</evidence>